<dbReference type="EMBL" id="OK149171">
    <property type="protein sequence ID" value="UCR75527.1"/>
    <property type="molecule type" value="Genomic_DNA"/>
</dbReference>
<keyword evidence="2" id="KW-1185">Reference proteome</keyword>
<proteinExistence type="predicted"/>
<evidence type="ECO:0000313" key="2">
    <source>
        <dbReference type="Proteomes" id="UP000827952"/>
    </source>
</evidence>
<name>A0AAE8Y1M3_9CAUD</name>
<protein>
    <submittedName>
        <fullName evidence="1">Uncharacterized protein</fullName>
    </submittedName>
</protein>
<accession>A0AAE8Y1M3</accession>
<gene>
    <name evidence="1" type="ORF">vBAfaPQDWS595_43</name>
</gene>
<reference evidence="1" key="1">
    <citation type="submission" date="2021-09" db="EMBL/GenBank/DDBJ databases">
        <title>Complete genome analysis of a novel Alcaligenes phage vB_Af_QDWS595.</title>
        <authorList>
            <person name="Jing Y."/>
            <person name="Wang J."/>
        </authorList>
    </citation>
    <scope>NUCLEOTIDE SEQUENCE</scope>
</reference>
<organism evidence="1 2">
    <name type="scientific">Alcaligenes phage vB_Af_QDWS595</name>
    <dbReference type="NCBI Taxonomy" id="2877946"/>
    <lineage>
        <taxon>Viruses</taxon>
        <taxon>Duplodnaviria</taxon>
        <taxon>Heunggongvirae</taxon>
        <taxon>Uroviricota</taxon>
        <taxon>Caudoviricetes</taxon>
        <taxon>Schitoviridae</taxon>
        <taxon>Petruschkyvirus</taxon>
        <taxon>Petruschkyvirus QDWS595</taxon>
    </lineage>
</organism>
<dbReference type="Proteomes" id="UP000827952">
    <property type="component" value="Segment"/>
</dbReference>
<sequence>MNQPRKVFITGKRTSVVTRVEILNNLKTGCIKDFFSNIADYIQGRNRQEVIDWENREVEIDTETPEQRAESWQCKSFDFLDHRLKKQDDMKANFWSKQ</sequence>
<evidence type="ECO:0000313" key="1">
    <source>
        <dbReference type="EMBL" id="UCR75527.1"/>
    </source>
</evidence>